<comment type="similarity">
    <text evidence="9">Belongs to the cytochrome b5 family. MAPR subfamily.</text>
</comment>
<feature type="compositionally biased region" description="Polar residues" evidence="10">
    <location>
        <begin position="267"/>
        <end position="278"/>
    </location>
</feature>
<dbReference type="SMART" id="SM01117">
    <property type="entry name" value="Cyt-b5"/>
    <property type="match status" value="1"/>
</dbReference>
<dbReference type="InterPro" id="IPR036400">
    <property type="entry name" value="Cyt_B5-like_heme/steroid_sf"/>
</dbReference>
<evidence type="ECO:0000256" key="9">
    <source>
        <dbReference type="ARBA" id="ARBA00038357"/>
    </source>
</evidence>
<evidence type="ECO:0000256" key="5">
    <source>
        <dbReference type="ARBA" id="ARBA00022968"/>
    </source>
</evidence>
<feature type="region of interest" description="Disordered" evidence="10">
    <location>
        <begin position="196"/>
        <end position="446"/>
    </location>
</feature>
<feature type="domain" description="Cytochrome b5 heme-binding" evidence="12">
    <location>
        <begin position="79"/>
        <end position="175"/>
    </location>
</feature>
<feature type="transmembrane region" description="Helical" evidence="11">
    <location>
        <begin position="26"/>
        <end position="46"/>
    </location>
</feature>
<feature type="compositionally biased region" description="Basic and acidic residues" evidence="10">
    <location>
        <begin position="368"/>
        <end position="394"/>
    </location>
</feature>
<evidence type="ECO:0000256" key="4">
    <source>
        <dbReference type="ARBA" id="ARBA00022692"/>
    </source>
</evidence>
<dbReference type="AlphaFoldDB" id="A0ABC9CIH8"/>
<feature type="compositionally biased region" description="Basic and acidic residues" evidence="10">
    <location>
        <begin position="236"/>
        <end position="247"/>
    </location>
</feature>
<accession>A0ABC9CIH8</accession>
<evidence type="ECO:0000313" key="14">
    <source>
        <dbReference type="Proteomes" id="UP001497457"/>
    </source>
</evidence>
<keyword evidence="2" id="KW-1003">Cell membrane</keyword>
<dbReference type="EMBL" id="OZ075113">
    <property type="protein sequence ID" value="CAL5020655.1"/>
    <property type="molecule type" value="Genomic_DNA"/>
</dbReference>
<evidence type="ECO:0000256" key="2">
    <source>
        <dbReference type="ARBA" id="ARBA00022475"/>
    </source>
</evidence>
<feature type="compositionally biased region" description="Basic and acidic residues" evidence="10">
    <location>
        <begin position="338"/>
        <end position="354"/>
    </location>
</feature>
<organism evidence="13 14">
    <name type="scientific">Urochloa decumbens</name>
    <dbReference type="NCBI Taxonomy" id="240449"/>
    <lineage>
        <taxon>Eukaryota</taxon>
        <taxon>Viridiplantae</taxon>
        <taxon>Streptophyta</taxon>
        <taxon>Embryophyta</taxon>
        <taxon>Tracheophyta</taxon>
        <taxon>Spermatophyta</taxon>
        <taxon>Magnoliopsida</taxon>
        <taxon>Liliopsida</taxon>
        <taxon>Poales</taxon>
        <taxon>Poaceae</taxon>
        <taxon>PACMAD clade</taxon>
        <taxon>Panicoideae</taxon>
        <taxon>Panicodae</taxon>
        <taxon>Paniceae</taxon>
        <taxon>Melinidinae</taxon>
        <taxon>Urochloa</taxon>
    </lineage>
</organism>
<keyword evidence="8 11" id="KW-0472">Membrane</keyword>
<dbReference type="InterPro" id="IPR050577">
    <property type="entry name" value="MAPR/NEUFC/NENF-like"/>
</dbReference>
<feature type="compositionally biased region" description="Polar residues" evidence="10">
    <location>
        <begin position="213"/>
        <end position="235"/>
    </location>
</feature>
<dbReference type="Gene3D" id="3.10.120.10">
    <property type="entry name" value="Cytochrome b5-like heme/steroid binding domain"/>
    <property type="match status" value="1"/>
</dbReference>
<keyword evidence="14" id="KW-1185">Reference proteome</keyword>
<evidence type="ECO:0000256" key="7">
    <source>
        <dbReference type="ARBA" id="ARBA00023121"/>
    </source>
</evidence>
<dbReference type="PANTHER" id="PTHR10281">
    <property type="entry name" value="MEMBRANE-ASSOCIATED PROGESTERONE RECEPTOR COMPONENT-RELATED"/>
    <property type="match status" value="1"/>
</dbReference>
<dbReference type="GO" id="GO:0005886">
    <property type="term" value="C:plasma membrane"/>
    <property type="evidence" value="ECO:0007669"/>
    <property type="project" value="UniProtKB-SubCell"/>
</dbReference>
<keyword evidence="6 11" id="KW-1133">Transmembrane helix</keyword>
<reference evidence="13 14" key="2">
    <citation type="submission" date="2024-10" db="EMBL/GenBank/DDBJ databases">
        <authorList>
            <person name="Ryan C."/>
        </authorList>
    </citation>
    <scope>NUCLEOTIDE SEQUENCE [LARGE SCALE GENOMIC DNA]</scope>
</reference>
<dbReference type="FunFam" id="3.10.120.10:FF:000006">
    <property type="entry name" value="Membrane steroid-binding protein 1"/>
    <property type="match status" value="1"/>
</dbReference>
<evidence type="ECO:0000256" key="3">
    <source>
        <dbReference type="ARBA" id="ARBA00022665"/>
    </source>
</evidence>
<sequence>MAMAVMAEWWEAAAADIVAYTGMTPAAFFTAVAVAAALYVAISGLLERPAQVSARRREAAEEEERALEPLRPPVQLGEVTAEELSAYDGSDPKKPLLMAIKGQIYDVTQSRMFYGPGGPYALFTGRDASRALAKMSFETSDLTGDISGLSPFEAEALQEWEYKFKSKYITVGTIKKTIPVAEGDIARSTVTTERDIDASTFENNSVPELKETGASNQESVTEKTTGTPDVDVNTSSHEDMEKGKELSDSDATNTSSQVDAVEKPDETSNLAVKNSSTEEAFEPKEIPEAAVKNSSRTEEAVDPKETPQVVDEKNRCKPEDATEKPNEEADAVGLKNTTRHEDATEEAVEPKEIPDVVVKNSSTTEEAVEPKETPQVVDDKNKCKPEDATERPNEAADAVGLKNTTRHEDAGQPEETWNIIDEKDVSSRQDGEEKPKETSDVEAKDA</sequence>
<evidence type="ECO:0000256" key="6">
    <source>
        <dbReference type="ARBA" id="ARBA00022989"/>
    </source>
</evidence>
<dbReference type="PANTHER" id="PTHR10281:SF45">
    <property type="entry name" value="MEMBRANE STEROID-BINDING PROTEIN 2"/>
    <property type="match status" value="1"/>
</dbReference>
<gene>
    <name evidence="13" type="ORF">URODEC1_LOCUS75513</name>
</gene>
<evidence type="ECO:0000313" key="13">
    <source>
        <dbReference type="EMBL" id="CAL5020655.1"/>
    </source>
</evidence>
<evidence type="ECO:0000256" key="1">
    <source>
        <dbReference type="ARBA" id="ARBA00004401"/>
    </source>
</evidence>
<dbReference type="SUPFAM" id="SSF55856">
    <property type="entry name" value="Cytochrome b5-like heme/steroid binding domain"/>
    <property type="match status" value="1"/>
</dbReference>
<dbReference type="InterPro" id="IPR001199">
    <property type="entry name" value="Cyt_B5-like_heme/steroid-bd"/>
</dbReference>
<reference evidence="14" key="1">
    <citation type="submission" date="2024-06" db="EMBL/GenBank/DDBJ databases">
        <authorList>
            <person name="Ryan C."/>
        </authorList>
    </citation>
    <scope>NUCLEOTIDE SEQUENCE [LARGE SCALE GENOMIC DNA]</scope>
</reference>
<dbReference type="GO" id="GO:0005496">
    <property type="term" value="F:steroid binding"/>
    <property type="evidence" value="ECO:0007669"/>
    <property type="project" value="UniProtKB-KW"/>
</dbReference>
<evidence type="ECO:0000259" key="12">
    <source>
        <dbReference type="SMART" id="SM01117"/>
    </source>
</evidence>
<evidence type="ECO:0000256" key="11">
    <source>
        <dbReference type="SAM" id="Phobius"/>
    </source>
</evidence>
<evidence type="ECO:0000256" key="8">
    <source>
        <dbReference type="ARBA" id="ARBA00023136"/>
    </source>
</evidence>
<keyword evidence="5" id="KW-0735">Signal-anchor</keyword>
<evidence type="ECO:0000256" key="10">
    <source>
        <dbReference type="SAM" id="MobiDB-lite"/>
    </source>
</evidence>
<feature type="compositionally biased region" description="Basic and acidic residues" evidence="10">
    <location>
        <begin position="420"/>
        <end position="446"/>
    </location>
</feature>
<protein>
    <recommendedName>
        <fullName evidence="12">Cytochrome b5 heme-binding domain-containing protein</fullName>
    </recommendedName>
</protein>
<keyword evidence="7" id="KW-0446">Lipid-binding</keyword>
<dbReference type="Pfam" id="PF00173">
    <property type="entry name" value="Cyt-b5"/>
    <property type="match status" value="1"/>
</dbReference>
<comment type="subcellular location">
    <subcellularLocation>
        <location evidence="1">Cell membrane</location>
        <topology evidence="1">Single-pass type II membrane protein</topology>
    </subcellularLocation>
</comment>
<dbReference type="Proteomes" id="UP001497457">
    <property type="component" value="Chromosome 3rd"/>
</dbReference>
<keyword evidence="3" id="KW-0754">Steroid-binding</keyword>
<feature type="compositionally biased region" description="Polar residues" evidence="10">
    <location>
        <begin position="249"/>
        <end position="258"/>
    </location>
</feature>
<proteinExistence type="inferred from homology"/>
<feature type="compositionally biased region" description="Basic and acidic residues" evidence="10">
    <location>
        <begin position="295"/>
        <end position="327"/>
    </location>
</feature>
<keyword evidence="4 11" id="KW-0812">Transmembrane</keyword>
<name>A0ABC9CIH8_9POAL</name>